<name>A0AA88IX81_CHASR</name>
<feature type="region of interest" description="Disordered" evidence="1">
    <location>
        <begin position="14"/>
        <end position="48"/>
    </location>
</feature>
<evidence type="ECO:0000313" key="2">
    <source>
        <dbReference type="EMBL" id="KAK2822048.1"/>
    </source>
</evidence>
<dbReference type="EMBL" id="JAUPFM010000018">
    <property type="protein sequence ID" value="KAK2822048.1"/>
    <property type="molecule type" value="Genomic_DNA"/>
</dbReference>
<protein>
    <submittedName>
        <fullName evidence="2">Uncharacterized protein</fullName>
    </submittedName>
</protein>
<comment type="caution">
    <text evidence="2">The sequence shown here is derived from an EMBL/GenBank/DDBJ whole genome shotgun (WGS) entry which is preliminary data.</text>
</comment>
<organism evidence="2 3">
    <name type="scientific">Channa striata</name>
    <name type="common">Snakehead murrel</name>
    <name type="synonym">Ophicephalus striatus</name>
    <dbReference type="NCBI Taxonomy" id="64152"/>
    <lineage>
        <taxon>Eukaryota</taxon>
        <taxon>Metazoa</taxon>
        <taxon>Chordata</taxon>
        <taxon>Craniata</taxon>
        <taxon>Vertebrata</taxon>
        <taxon>Euteleostomi</taxon>
        <taxon>Actinopterygii</taxon>
        <taxon>Neopterygii</taxon>
        <taxon>Teleostei</taxon>
        <taxon>Neoteleostei</taxon>
        <taxon>Acanthomorphata</taxon>
        <taxon>Anabantaria</taxon>
        <taxon>Anabantiformes</taxon>
        <taxon>Channoidei</taxon>
        <taxon>Channidae</taxon>
        <taxon>Channa</taxon>
    </lineage>
</organism>
<evidence type="ECO:0000256" key="1">
    <source>
        <dbReference type="SAM" id="MobiDB-lite"/>
    </source>
</evidence>
<evidence type="ECO:0000313" key="3">
    <source>
        <dbReference type="Proteomes" id="UP001187415"/>
    </source>
</evidence>
<gene>
    <name evidence="2" type="ORF">Q5P01_022113</name>
</gene>
<reference evidence="2" key="1">
    <citation type="submission" date="2023-07" db="EMBL/GenBank/DDBJ databases">
        <title>Chromosome-level Genome Assembly of Striped Snakehead (Channa striata).</title>
        <authorList>
            <person name="Liu H."/>
        </authorList>
    </citation>
    <scope>NUCLEOTIDE SEQUENCE</scope>
    <source>
        <strain evidence="2">Gz</strain>
        <tissue evidence="2">Muscle</tissue>
    </source>
</reference>
<dbReference type="AlphaFoldDB" id="A0AA88IX81"/>
<proteinExistence type="predicted"/>
<dbReference type="Proteomes" id="UP001187415">
    <property type="component" value="Unassembled WGS sequence"/>
</dbReference>
<accession>A0AA88IX81</accession>
<keyword evidence="3" id="KW-1185">Reference proteome</keyword>
<sequence>MLIAVRLLGSDVSSSPYNSVVTRGSAVSPAEPQLEEEDGSERSRVSEPFSGQARVAFGCVEEKNHVKLKWTRQGQQYQKFLMVSHTPTHVST</sequence>